<keyword evidence="4" id="KW-1185">Reference proteome</keyword>
<dbReference type="Pfam" id="PF01757">
    <property type="entry name" value="Acyl_transf_3"/>
    <property type="match status" value="1"/>
</dbReference>
<dbReference type="GO" id="GO:0016020">
    <property type="term" value="C:membrane"/>
    <property type="evidence" value="ECO:0007669"/>
    <property type="project" value="TreeGrafter"/>
</dbReference>
<name>A0A1I7T9Y5_9PELO</name>
<feature type="domain" description="Acyltransferase 3" evidence="2">
    <location>
        <begin position="4"/>
        <end position="326"/>
    </location>
</feature>
<dbReference type="InterPro" id="IPR050879">
    <property type="entry name" value="Acyltransferase_3"/>
</dbReference>
<dbReference type="PANTHER" id="PTHR23028">
    <property type="entry name" value="ACETYLTRANSFERASE"/>
    <property type="match status" value="1"/>
</dbReference>
<feature type="transmembrane region" description="Helical" evidence="1">
    <location>
        <begin position="7"/>
        <end position="23"/>
    </location>
</feature>
<feature type="transmembrane region" description="Helical" evidence="1">
    <location>
        <begin position="70"/>
        <end position="89"/>
    </location>
</feature>
<keyword evidence="1" id="KW-0812">Transmembrane</keyword>
<dbReference type="WBParaSite" id="Csp11.Scaffold559.g3866.t1">
    <property type="protein sequence ID" value="Csp11.Scaffold559.g3866.t1"/>
    <property type="gene ID" value="Csp11.Scaffold559.g3866"/>
</dbReference>
<feature type="transmembrane region" description="Helical" evidence="1">
    <location>
        <begin position="346"/>
        <end position="364"/>
    </location>
</feature>
<dbReference type="STRING" id="1561998.A0A1I7T9Y5"/>
<reference evidence="5" key="1">
    <citation type="submission" date="2016-11" db="UniProtKB">
        <authorList>
            <consortium name="WormBaseParasite"/>
        </authorList>
    </citation>
    <scope>IDENTIFICATION</scope>
</reference>
<feature type="transmembrane region" description="Helical" evidence="1">
    <location>
        <begin position="133"/>
        <end position="157"/>
    </location>
</feature>
<sequence length="593" mass="69738">MREDIQCLRGLAIIFVFLYHLHSTVFVNGFLGVDIFFVISGFLMAKNLTKNKTSKIGDFFKFYYKRFKRILPLYYLIVFMTVVLVQLTLGDFWWETNWRYSISSLFLITNQLVIHDSADYFKQFQTDDKSPNLFLHLWSLGVEMQFYLIVPIIFFALQILQKDILKFTAVLLTTVIGCVPFLLLNQHFAFNFMPLRLWQFSAGFCALYWRILTNKWKEEKEKSEKDTVKFPIEKEDFVTVSIAILSFSIFPRHVDLQILRPLVTMAAATVIALESKDNQILKSKFLIYIGNISYIVYLVHWPILSVFSMKSSFQTDLFVTLLTFLTSIFLHHLFEKQYLKLGWRPITSLLLFLLLSNGFLQYSIRNHKFWKLEYPPEVQKIIDQNVILQDVWTREPVVDECVEEDLNNPVSPGWAYNYCLYPKGKGNFSIMMIGNSYVKNLNEHIRFSDYIKSPVQSNDTLVQTINENIAFYEKFAKKVYILGALPLFKANFLNYFMQYVIQNREDSESLHLNQKLADEEKKNVEKRLSMVKCEKCKFYDLGHVFYENGKYLTFDRKKMLVYVDNSIHITAPGLALCESVFEENAREIMDTIS</sequence>
<protein>
    <submittedName>
        <fullName evidence="5">Acyl_transf_3 domain-containing protein</fullName>
    </submittedName>
</protein>
<feature type="transmembrane region" description="Helical" evidence="1">
    <location>
        <begin position="285"/>
        <end position="305"/>
    </location>
</feature>
<evidence type="ECO:0000259" key="2">
    <source>
        <dbReference type="Pfam" id="PF01757"/>
    </source>
</evidence>
<dbReference type="InterPro" id="IPR002656">
    <property type="entry name" value="Acyl_transf_3_dom"/>
</dbReference>
<dbReference type="GO" id="GO:0000271">
    <property type="term" value="P:polysaccharide biosynthetic process"/>
    <property type="evidence" value="ECO:0007669"/>
    <property type="project" value="TreeGrafter"/>
</dbReference>
<evidence type="ECO:0000313" key="4">
    <source>
        <dbReference type="Proteomes" id="UP000095282"/>
    </source>
</evidence>
<dbReference type="Proteomes" id="UP000095282">
    <property type="component" value="Unplaced"/>
</dbReference>
<dbReference type="InterPro" id="IPR043968">
    <property type="entry name" value="SGNH"/>
</dbReference>
<feature type="transmembrane region" description="Helical" evidence="1">
    <location>
        <begin position="29"/>
        <end position="49"/>
    </location>
</feature>
<keyword evidence="1" id="KW-1133">Transmembrane helix</keyword>
<evidence type="ECO:0000256" key="1">
    <source>
        <dbReference type="SAM" id="Phobius"/>
    </source>
</evidence>
<dbReference type="GO" id="GO:0016747">
    <property type="term" value="F:acyltransferase activity, transferring groups other than amino-acyl groups"/>
    <property type="evidence" value="ECO:0007669"/>
    <property type="project" value="InterPro"/>
</dbReference>
<evidence type="ECO:0000313" key="5">
    <source>
        <dbReference type="WBParaSite" id="Csp11.Scaffold559.g3866.t1"/>
    </source>
</evidence>
<feature type="transmembrane region" description="Helical" evidence="1">
    <location>
        <begin position="195"/>
        <end position="212"/>
    </location>
</feature>
<organism evidence="4 5">
    <name type="scientific">Caenorhabditis tropicalis</name>
    <dbReference type="NCBI Taxonomy" id="1561998"/>
    <lineage>
        <taxon>Eukaryota</taxon>
        <taxon>Metazoa</taxon>
        <taxon>Ecdysozoa</taxon>
        <taxon>Nematoda</taxon>
        <taxon>Chromadorea</taxon>
        <taxon>Rhabditida</taxon>
        <taxon>Rhabditina</taxon>
        <taxon>Rhabditomorpha</taxon>
        <taxon>Rhabditoidea</taxon>
        <taxon>Rhabditidae</taxon>
        <taxon>Peloderinae</taxon>
        <taxon>Caenorhabditis</taxon>
    </lineage>
</organism>
<dbReference type="AlphaFoldDB" id="A0A1I7T9Y5"/>
<accession>A0A1I7T9Y5</accession>
<proteinExistence type="predicted"/>
<feature type="transmembrane region" description="Helical" evidence="1">
    <location>
        <begin position="164"/>
        <end position="183"/>
    </location>
</feature>
<keyword evidence="1" id="KW-0472">Membrane</keyword>
<dbReference type="PANTHER" id="PTHR23028:SF3">
    <property type="entry name" value="ACYL_TRANSF_3 DOMAIN-CONTAINING PROTEIN-RELATED"/>
    <property type="match status" value="1"/>
</dbReference>
<dbReference type="eggNOG" id="ENOG502S34G">
    <property type="taxonomic scope" value="Eukaryota"/>
</dbReference>
<feature type="domain" description="SGNH" evidence="3">
    <location>
        <begin position="447"/>
        <end position="582"/>
    </location>
</feature>
<dbReference type="Pfam" id="PF19040">
    <property type="entry name" value="SGNH"/>
    <property type="match status" value="1"/>
</dbReference>
<evidence type="ECO:0000259" key="3">
    <source>
        <dbReference type="Pfam" id="PF19040"/>
    </source>
</evidence>
<feature type="transmembrane region" description="Helical" evidence="1">
    <location>
        <begin position="317"/>
        <end position="334"/>
    </location>
</feature>